<dbReference type="RefSeq" id="WP_071060173.1">
    <property type="nucleotide sequence ID" value="NZ_MAXA01000047.1"/>
</dbReference>
<dbReference type="Gene3D" id="1.10.10.10">
    <property type="entry name" value="Winged helix-like DNA-binding domain superfamily/Winged helix DNA-binding domain"/>
    <property type="match status" value="1"/>
</dbReference>
<organism evidence="4 5">
    <name type="scientific">Parafrankia soli</name>
    <dbReference type="NCBI Taxonomy" id="2599596"/>
    <lineage>
        <taxon>Bacteria</taxon>
        <taxon>Bacillati</taxon>
        <taxon>Actinomycetota</taxon>
        <taxon>Actinomycetes</taxon>
        <taxon>Frankiales</taxon>
        <taxon>Frankiaceae</taxon>
        <taxon>Parafrankia</taxon>
    </lineage>
</organism>
<dbReference type="AlphaFoldDB" id="A0A1S1RA58"/>
<dbReference type="SUPFAM" id="SSF46785">
    <property type="entry name" value="Winged helix' DNA-binding domain"/>
    <property type="match status" value="1"/>
</dbReference>
<dbReference type="Proteomes" id="UP000179769">
    <property type="component" value="Unassembled WGS sequence"/>
</dbReference>
<dbReference type="InterPro" id="IPR051534">
    <property type="entry name" value="CBASS_pafABC_assoc_protein"/>
</dbReference>
<feature type="domain" description="HTH deoR-type" evidence="3">
    <location>
        <begin position="2"/>
        <end position="57"/>
    </location>
</feature>
<name>A0A1S1RA58_9ACTN</name>
<dbReference type="InterPro" id="IPR001034">
    <property type="entry name" value="DeoR_HTH"/>
</dbReference>
<dbReference type="PIRSF" id="PIRSF016838">
    <property type="entry name" value="PafC"/>
    <property type="match status" value="1"/>
</dbReference>
<gene>
    <name evidence="4" type="ORF">BBK14_11045</name>
</gene>
<keyword evidence="5" id="KW-1185">Reference proteome</keyword>
<dbReference type="InterPro" id="IPR028349">
    <property type="entry name" value="PafC-like"/>
</dbReference>
<dbReference type="Pfam" id="PF13280">
    <property type="entry name" value="WYL"/>
    <property type="match status" value="1"/>
</dbReference>
<evidence type="ECO:0000256" key="2">
    <source>
        <dbReference type="ARBA" id="ARBA00023163"/>
    </source>
</evidence>
<protein>
    <submittedName>
        <fullName evidence="4">Transcriptional regulator</fullName>
    </submittedName>
</protein>
<dbReference type="Pfam" id="PF25583">
    <property type="entry name" value="WCX"/>
    <property type="match status" value="1"/>
</dbReference>
<dbReference type="GO" id="GO:0003700">
    <property type="term" value="F:DNA-binding transcription factor activity"/>
    <property type="evidence" value="ECO:0007669"/>
    <property type="project" value="InterPro"/>
</dbReference>
<keyword evidence="2" id="KW-0804">Transcription</keyword>
<dbReference type="PANTHER" id="PTHR34580">
    <property type="match status" value="1"/>
</dbReference>
<proteinExistence type="predicted"/>
<dbReference type="InterPro" id="IPR057727">
    <property type="entry name" value="WCX_dom"/>
</dbReference>
<dbReference type="InterPro" id="IPR036390">
    <property type="entry name" value="WH_DNA-bd_sf"/>
</dbReference>
<dbReference type="PROSITE" id="PS52050">
    <property type="entry name" value="WYL"/>
    <property type="match status" value="1"/>
</dbReference>
<dbReference type="PANTHER" id="PTHR34580:SF1">
    <property type="entry name" value="PROTEIN PAFC"/>
    <property type="match status" value="1"/>
</dbReference>
<evidence type="ECO:0000313" key="5">
    <source>
        <dbReference type="Proteomes" id="UP000179769"/>
    </source>
</evidence>
<dbReference type="Pfam" id="PF08279">
    <property type="entry name" value="HTH_11"/>
    <property type="match status" value="1"/>
</dbReference>
<dbReference type="InterPro" id="IPR013196">
    <property type="entry name" value="HTH_11"/>
</dbReference>
<keyword evidence="1" id="KW-0805">Transcription regulation</keyword>
<evidence type="ECO:0000256" key="1">
    <source>
        <dbReference type="ARBA" id="ARBA00023015"/>
    </source>
</evidence>
<evidence type="ECO:0000259" key="3">
    <source>
        <dbReference type="PROSITE" id="PS51000"/>
    </source>
</evidence>
<dbReference type="EMBL" id="MAXA01000047">
    <property type="protein sequence ID" value="OHV42152.1"/>
    <property type="molecule type" value="Genomic_DNA"/>
</dbReference>
<sequence>MRASRLLSVLLLLQTRGRLTAREMAAELEVSVRTVYRDLDALAEAGVPVLAERGATGGYELLAGYRTRLTGLTSDEADSLLFAGLPDAAAELGFGAVVAAAELKLLAALPAEACERALRVRELFHLDAPGWFRAAEPVPLLAEVAGAVWGRRRIRITYLRWRAPRRVVRELEPLGVVLKSGTWYVVAAACPGDGRADIADAPPAETPETPETAEAFEASVRVYRVARILGLEAMPETFERPERFDLAAYWEQWTARYEAGVYRGTATVRLSPEGRRMVPFRLAPAVARAVEQTAGDPDADGWVRAELPIESVRHARGDLLVLGPELEVLDPPELRAAMADAVAGLTAFYGPPAC</sequence>
<dbReference type="InterPro" id="IPR036388">
    <property type="entry name" value="WH-like_DNA-bd_sf"/>
</dbReference>
<dbReference type="InterPro" id="IPR026881">
    <property type="entry name" value="WYL_dom"/>
</dbReference>
<reference evidence="5" key="1">
    <citation type="submission" date="2016-07" db="EMBL/GenBank/DDBJ databases">
        <title>Frankia sp. NRRL B-16219 Genome sequencing.</title>
        <authorList>
            <person name="Ghodhbane-Gtari F."/>
            <person name="Swanson E."/>
            <person name="Gueddou A."/>
            <person name="Louati M."/>
            <person name="Nouioui I."/>
            <person name="Hezbri K."/>
            <person name="Abebe-Akele F."/>
            <person name="Simpson S."/>
            <person name="Morris K."/>
            <person name="Thomas K."/>
            <person name="Gtari M."/>
            <person name="Tisa L.S."/>
        </authorList>
    </citation>
    <scope>NUCLEOTIDE SEQUENCE [LARGE SCALE GENOMIC DNA]</scope>
    <source>
        <strain evidence="5">NRRL B-16219</strain>
    </source>
</reference>
<dbReference type="PROSITE" id="PS51000">
    <property type="entry name" value="HTH_DEOR_2"/>
    <property type="match status" value="1"/>
</dbReference>
<dbReference type="OrthoDB" id="3171994at2"/>
<comment type="caution">
    <text evidence="4">The sequence shown here is derived from an EMBL/GenBank/DDBJ whole genome shotgun (WGS) entry which is preliminary data.</text>
</comment>
<evidence type="ECO:0000313" key="4">
    <source>
        <dbReference type="EMBL" id="OHV42152.1"/>
    </source>
</evidence>
<accession>A0A1S1RA58</accession>